<evidence type="ECO:0000313" key="1">
    <source>
        <dbReference type="EMBL" id="PWJ73761.1"/>
    </source>
</evidence>
<dbReference type="Gene3D" id="3.40.50.1000">
    <property type="entry name" value="HAD superfamily/HAD-like"/>
    <property type="match status" value="1"/>
</dbReference>
<proteinExistence type="predicted"/>
<dbReference type="GO" id="GO:0005829">
    <property type="term" value="C:cytosol"/>
    <property type="evidence" value="ECO:0007669"/>
    <property type="project" value="TreeGrafter"/>
</dbReference>
<gene>
    <name evidence="1" type="ORF">C7383_11193</name>
</gene>
<dbReference type="PANTHER" id="PTHR43434">
    <property type="entry name" value="PHOSPHOGLYCOLATE PHOSPHATASE"/>
    <property type="match status" value="1"/>
</dbReference>
<organism evidence="1 2">
    <name type="scientific">Murimonas intestini</name>
    <dbReference type="NCBI Taxonomy" id="1337051"/>
    <lineage>
        <taxon>Bacteria</taxon>
        <taxon>Bacillati</taxon>
        <taxon>Bacillota</taxon>
        <taxon>Clostridia</taxon>
        <taxon>Lachnospirales</taxon>
        <taxon>Lachnospiraceae</taxon>
        <taxon>Murimonas</taxon>
    </lineage>
</organism>
<dbReference type="Proteomes" id="UP000245412">
    <property type="component" value="Unassembled WGS sequence"/>
</dbReference>
<dbReference type="GO" id="GO:0008967">
    <property type="term" value="F:phosphoglycolate phosphatase activity"/>
    <property type="evidence" value="ECO:0007669"/>
    <property type="project" value="TreeGrafter"/>
</dbReference>
<dbReference type="InterPro" id="IPR050155">
    <property type="entry name" value="HAD-like_hydrolase_sf"/>
</dbReference>
<dbReference type="RefSeq" id="WP_109747557.1">
    <property type="nucleotide sequence ID" value="NZ_JANKBI010000011.1"/>
</dbReference>
<dbReference type="Pfam" id="PF13419">
    <property type="entry name" value="HAD_2"/>
    <property type="match status" value="1"/>
</dbReference>
<dbReference type="Gene3D" id="1.10.150.240">
    <property type="entry name" value="Putative phosphatase, domain 2"/>
    <property type="match status" value="1"/>
</dbReference>
<evidence type="ECO:0000313" key="2">
    <source>
        <dbReference type="Proteomes" id="UP000245412"/>
    </source>
</evidence>
<sequence>MEDNFIRFTKKKEYLICIDSDGCAMDTMDLKHKKCFGPCMIKEWSLESHADEIQKSWNEVNLYTRTRGINRFQGLARALRETDSKYGEIPGIDELEHWAESTDELSERSLQRAASDPGITEEGRLILNKALSWSRAVNDAIDRIPDDEKKPFTGVRDALEAAGRKADIAIVSSANRKAVEDEWSRYGLLTFTDILLTQKDGSKAACIGRLLEKGYDRSHALMAGDAPGDARAAGKNGIFFYPVLVGHEEESWKEFKNEALARLTDETYAGAYQKKKLDEFWSNL</sequence>
<dbReference type="InterPro" id="IPR036412">
    <property type="entry name" value="HAD-like_sf"/>
</dbReference>
<reference evidence="1 2" key="1">
    <citation type="submission" date="2018-05" db="EMBL/GenBank/DDBJ databases">
        <authorList>
            <person name="Goeker M."/>
            <person name="Huntemann M."/>
            <person name="Clum A."/>
            <person name="Pillay M."/>
            <person name="Palaniappan K."/>
            <person name="Varghese N."/>
            <person name="Mikhailova N."/>
            <person name="Stamatis D."/>
            <person name="Reddy T."/>
            <person name="Daum C."/>
            <person name="Shapiro N."/>
            <person name="Ivanova N."/>
            <person name="Kyrpides N."/>
            <person name="Woyke T."/>
        </authorList>
    </citation>
    <scope>NUCLEOTIDE SEQUENCE [LARGE SCALE GENOMIC DNA]</scope>
    <source>
        <strain evidence="1 2">DSM 26524</strain>
    </source>
</reference>
<dbReference type="SUPFAM" id="SSF56784">
    <property type="entry name" value="HAD-like"/>
    <property type="match status" value="1"/>
</dbReference>
<accession>A0AB73T157</accession>
<dbReference type="GO" id="GO:0006281">
    <property type="term" value="P:DNA repair"/>
    <property type="evidence" value="ECO:0007669"/>
    <property type="project" value="TreeGrafter"/>
</dbReference>
<name>A0AB73T157_9FIRM</name>
<protein>
    <submittedName>
        <fullName evidence="1">Phosphoglycolate phosphatase-like HAD superfamily hydrolase</fullName>
    </submittedName>
</protein>
<dbReference type="InterPro" id="IPR023198">
    <property type="entry name" value="PGP-like_dom2"/>
</dbReference>
<dbReference type="InterPro" id="IPR023214">
    <property type="entry name" value="HAD_sf"/>
</dbReference>
<dbReference type="AlphaFoldDB" id="A0AB73T157"/>
<keyword evidence="2" id="KW-1185">Reference proteome</keyword>
<dbReference type="InterPro" id="IPR041492">
    <property type="entry name" value="HAD_2"/>
</dbReference>
<dbReference type="EMBL" id="QGGY01000011">
    <property type="protein sequence ID" value="PWJ73761.1"/>
    <property type="molecule type" value="Genomic_DNA"/>
</dbReference>
<comment type="caution">
    <text evidence="1">The sequence shown here is derived from an EMBL/GenBank/DDBJ whole genome shotgun (WGS) entry which is preliminary data.</text>
</comment>
<dbReference type="PANTHER" id="PTHR43434:SF1">
    <property type="entry name" value="PHOSPHOGLYCOLATE PHOSPHATASE"/>
    <property type="match status" value="1"/>
</dbReference>